<feature type="compositionally biased region" description="Low complexity" evidence="2">
    <location>
        <begin position="255"/>
        <end position="265"/>
    </location>
</feature>
<comment type="caution">
    <text evidence="1">Lacks conserved residue(s) required for the propagation of feature annotation.</text>
</comment>
<keyword evidence="1" id="KW-1133">Transmembrane helix</keyword>
<feature type="compositionally biased region" description="Low complexity" evidence="2">
    <location>
        <begin position="272"/>
        <end position="285"/>
    </location>
</feature>
<dbReference type="Proteomes" id="UP001172708">
    <property type="component" value="Unassembled WGS sequence"/>
</dbReference>
<keyword evidence="4" id="KW-1185">Reference proteome</keyword>
<dbReference type="Pfam" id="PF02104">
    <property type="entry name" value="SURF1"/>
    <property type="match status" value="1"/>
</dbReference>
<feature type="transmembrane region" description="Helical" evidence="1">
    <location>
        <begin position="12"/>
        <end position="32"/>
    </location>
</feature>
<dbReference type="PROSITE" id="PS50895">
    <property type="entry name" value="SURF1"/>
    <property type="match status" value="1"/>
</dbReference>
<comment type="caution">
    <text evidence="3">The sequence shown here is derived from an EMBL/GenBank/DDBJ whole genome shotgun (WGS) entry which is preliminary data.</text>
</comment>
<comment type="similarity">
    <text evidence="1">Belongs to the SURF1 family.</text>
</comment>
<evidence type="ECO:0000256" key="2">
    <source>
        <dbReference type="SAM" id="MobiDB-lite"/>
    </source>
</evidence>
<reference evidence="3" key="1">
    <citation type="submission" date="2023-06" db="EMBL/GenBank/DDBJ databases">
        <title>Egi l300058.</title>
        <authorList>
            <person name="Gao L."/>
            <person name="Fang B.-Z."/>
            <person name="Li W.-J."/>
        </authorList>
    </citation>
    <scope>NUCLEOTIDE SEQUENCE</scope>
    <source>
        <strain evidence="3">EGI L300058</strain>
    </source>
</reference>
<feature type="region of interest" description="Disordered" evidence="2">
    <location>
        <begin position="253"/>
        <end position="302"/>
    </location>
</feature>
<accession>A0ABT8GEH5</accession>
<keyword evidence="1" id="KW-1003">Cell membrane</keyword>
<evidence type="ECO:0000256" key="1">
    <source>
        <dbReference type="RuleBase" id="RU363076"/>
    </source>
</evidence>
<proteinExistence type="inferred from homology"/>
<organism evidence="3 4">
    <name type="scientific">Demequina muriae</name>
    <dbReference type="NCBI Taxonomy" id="3051664"/>
    <lineage>
        <taxon>Bacteria</taxon>
        <taxon>Bacillati</taxon>
        <taxon>Actinomycetota</taxon>
        <taxon>Actinomycetes</taxon>
        <taxon>Micrococcales</taxon>
        <taxon>Demequinaceae</taxon>
        <taxon>Demequina</taxon>
    </lineage>
</organism>
<feature type="region of interest" description="Disordered" evidence="2">
    <location>
        <begin position="155"/>
        <end position="178"/>
    </location>
</feature>
<dbReference type="CDD" id="cd06662">
    <property type="entry name" value="SURF1"/>
    <property type="match status" value="1"/>
</dbReference>
<dbReference type="EMBL" id="JAUHQA010000001">
    <property type="protein sequence ID" value="MDN4479371.1"/>
    <property type="molecule type" value="Genomic_DNA"/>
</dbReference>
<name>A0ABT8GEH5_9MICO</name>
<dbReference type="RefSeq" id="WP_301140496.1">
    <property type="nucleotide sequence ID" value="NZ_JAUHQA010000001.1"/>
</dbReference>
<dbReference type="InterPro" id="IPR002994">
    <property type="entry name" value="Surf1/Shy1"/>
</dbReference>
<keyword evidence="1" id="KW-0472">Membrane</keyword>
<keyword evidence="1" id="KW-0812">Transmembrane</keyword>
<evidence type="ECO:0000313" key="3">
    <source>
        <dbReference type="EMBL" id="MDN4479371.1"/>
    </source>
</evidence>
<gene>
    <name evidence="3" type="ORF">QQX02_00340</name>
</gene>
<sequence>MPSARHPSVMRIVLTMAIALSVAAVAVMLGFWQYGRHVERADAVADFEAAADLGPVEVGEVAPRGATALPSGTQWRTVTATGIVDPGSLTVLRTRPVESTPAWQYLAWLDTDDGRSFLVDLGWIRQPGPTEDPAVPDLDATQRVTVTAVLREWEPDDGKGAGDSITRITPAQLPEPAGDPVPGYGMLREICDDGGCAETPVGAPVPLPELSVGPHLSYAWQWWLFAAMAPAGGILLLRRDRLVADERTADERIADGSPLADGAGAPLPPPTAVSAPREPARASAASRRRRKGPSDEEIEDAL</sequence>
<protein>
    <recommendedName>
        <fullName evidence="1">SURF1-like protein</fullName>
    </recommendedName>
</protein>
<evidence type="ECO:0000313" key="4">
    <source>
        <dbReference type="Proteomes" id="UP001172708"/>
    </source>
</evidence>
<comment type="subcellular location">
    <subcellularLocation>
        <location evidence="1">Cell membrane</location>
        <topology evidence="1">Multi-pass membrane protein</topology>
    </subcellularLocation>
</comment>